<keyword evidence="2" id="KW-0677">Repeat</keyword>
<feature type="signal peptide" evidence="5">
    <location>
        <begin position="1"/>
        <end position="19"/>
    </location>
</feature>
<dbReference type="SUPFAM" id="SSF63829">
    <property type="entry name" value="Calcium-dependent phosphotriesterase"/>
    <property type="match status" value="1"/>
</dbReference>
<evidence type="ECO:0000256" key="3">
    <source>
        <dbReference type="ARBA" id="ARBA00023180"/>
    </source>
</evidence>
<sequence>MRRLLAILMLTLLPFAALAEPPQYAVDPFWPKPLPNRWGIGQAAGVAVDARDHVWVIHRPRTMTVDERGAAQNPPLSECCIPAPSVIEFDPDGNVVQAWGGPGHHPSWPENEHGITVDHQDNVWIAGNGNNDHVLLKFTREGRFLLQIGKKGETGGSNDTERLGRPADVEVDPATNEIFVADGYGNRRVIVFDAATGAYRRHWGAYGERPPADDPLPAYRPGDSARQPARFFRNPVHCVRLARDGLVYVCDRANDRVQVFRKDGTFVREFIVAPETLGSGSVWDLDFLPDPAQSVLLAADGSNNLVWLLDRAGGGLLGRFGRNGRNAGEFHWVHNMAVDSRGNVFTTEVDTGKRVQRFRLLSQLPR</sequence>
<keyword evidence="3" id="KW-0325">Glycoprotein</keyword>
<dbReference type="InterPro" id="IPR001258">
    <property type="entry name" value="NHL_repeat"/>
</dbReference>
<dbReference type="Proteomes" id="UP000606490">
    <property type="component" value="Unassembled WGS sequence"/>
</dbReference>
<evidence type="ECO:0000256" key="4">
    <source>
        <dbReference type="PROSITE-ProRule" id="PRU00504"/>
    </source>
</evidence>
<reference evidence="6 7" key="1">
    <citation type="submission" date="2021-01" db="EMBL/GenBank/DDBJ databases">
        <title>Belnapia mucosa sp. nov. and Belnapia arida sp. nov., isolated from the Tabernas Desert (Almeria, Spain).</title>
        <authorList>
            <person name="Molina-Menor E."/>
            <person name="Vidal-Verdu A."/>
            <person name="Calonge A."/>
            <person name="Satari L."/>
            <person name="Pereto Magraner J."/>
            <person name="Porcar Miralles M."/>
        </authorList>
    </citation>
    <scope>NUCLEOTIDE SEQUENCE [LARGE SCALE GENOMIC DNA]</scope>
    <source>
        <strain evidence="6 7">T6</strain>
    </source>
</reference>
<name>A0ABS1V2Z9_9PROT</name>
<evidence type="ECO:0000256" key="5">
    <source>
        <dbReference type="SAM" id="SignalP"/>
    </source>
</evidence>
<dbReference type="InterPro" id="IPR011042">
    <property type="entry name" value="6-blade_b-propeller_TolB-like"/>
</dbReference>
<evidence type="ECO:0000313" key="6">
    <source>
        <dbReference type="EMBL" id="MBL6456077.1"/>
    </source>
</evidence>
<evidence type="ECO:0000256" key="2">
    <source>
        <dbReference type="ARBA" id="ARBA00022737"/>
    </source>
</evidence>
<feature type="repeat" description="NHL" evidence="4">
    <location>
        <begin position="152"/>
        <end position="195"/>
    </location>
</feature>
<evidence type="ECO:0000313" key="7">
    <source>
        <dbReference type="Proteomes" id="UP000606490"/>
    </source>
</evidence>
<dbReference type="RefSeq" id="WP_202825814.1">
    <property type="nucleotide sequence ID" value="NZ_JAEUXJ010000004.1"/>
</dbReference>
<dbReference type="EMBL" id="JAEUXJ010000004">
    <property type="protein sequence ID" value="MBL6456077.1"/>
    <property type="molecule type" value="Genomic_DNA"/>
</dbReference>
<keyword evidence="7" id="KW-1185">Reference proteome</keyword>
<gene>
    <name evidence="6" type="ORF">JMJ55_12140</name>
</gene>
<protein>
    <recommendedName>
        <fullName evidence="8">NHL repeat-containing protein</fullName>
    </recommendedName>
</protein>
<dbReference type="PROSITE" id="PS51125">
    <property type="entry name" value="NHL"/>
    <property type="match status" value="1"/>
</dbReference>
<proteinExistence type="predicted"/>
<keyword evidence="1 5" id="KW-0732">Signal</keyword>
<feature type="chain" id="PRO_5045797521" description="NHL repeat-containing protein" evidence="5">
    <location>
        <begin position="20"/>
        <end position="366"/>
    </location>
</feature>
<evidence type="ECO:0000256" key="1">
    <source>
        <dbReference type="ARBA" id="ARBA00022729"/>
    </source>
</evidence>
<dbReference type="PANTHER" id="PTHR10680">
    <property type="entry name" value="PEPTIDYL-GLYCINE ALPHA-AMIDATING MONOOXYGENASE"/>
    <property type="match status" value="1"/>
</dbReference>
<organism evidence="6 7">
    <name type="scientific">Belnapia mucosa</name>
    <dbReference type="NCBI Taxonomy" id="2804532"/>
    <lineage>
        <taxon>Bacteria</taxon>
        <taxon>Pseudomonadati</taxon>
        <taxon>Pseudomonadota</taxon>
        <taxon>Alphaproteobacteria</taxon>
        <taxon>Acetobacterales</taxon>
        <taxon>Roseomonadaceae</taxon>
        <taxon>Belnapia</taxon>
    </lineage>
</organism>
<comment type="caution">
    <text evidence="6">The sequence shown here is derived from an EMBL/GenBank/DDBJ whole genome shotgun (WGS) entry which is preliminary data.</text>
</comment>
<accession>A0ABS1V2Z9</accession>
<evidence type="ECO:0008006" key="8">
    <source>
        <dbReference type="Google" id="ProtNLM"/>
    </source>
</evidence>
<dbReference type="Gene3D" id="2.120.10.30">
    <property type="entry name" value="TolB, C-terminal domain"/>
    <property type="match status" value="1"/>
</dbReference>